<evidence type="ECO:0000256" key="2">
    <source>
        <dbReference type="ARBA" id="ARBA00022448"/>
    </source>
</evidence>
<dbReference type="InterPro" id="IPR012910">
    <property type="entry name" value="Plug_dom"/>
</dbReference>
<dbReference type="EMBL" id="SDHZ01000003">
    <property type="protein sequence ID" value="RXK81755.1"/>
    <property type="molecule type" value="Genomic_DNA"/>
</dbReference>
<evidence type="ECO:0000256" key="3">
    <source>
        <dbReference type="ARBA" id="ARBA00022452"/>
    </source>
</evidence>
<dbReference type="InterPro" id="IPR036942">
    <property type="entry name" value="Beta-barrel_TonB_sf"/>
</dbReference>
<reference evidence="9 10" key="1">
    <citation type="submission" date="2019-01" db="EMBL/GenBank/DDBJ databases">
        <title>Filimonas sp. strain TTM-71.</title>
        <authorList>
            <person name="Chen W.-M."/>
        </authorList>
    </citation>
    <scope>NUCLEOTIDE SEQUENCE [LARGE SCALE GENOMIC DNA]</scope>
    <source>
        <strain evidence="9 10">TTM-71</strain>
    </source>
</reference>
<dbReference type="OrthoDB" id="9768177at2"/>
<dbReference type="NCBIfam" id="TIGR04057">
    <property type="entry name" value="SusC_RagA_signa"/>
    <property type="match status" value="1"/>
</dbReference>
<dbReference type="NCBIfam" id="TIGR04056">
    <property type="entry name" value="OMP_RagA_SusC"/>
    <property type="match status" value="1"/>
</dbReference>
<keyword evidence="2 7" id="KW-0813">Transport</keyword>
<dbReference type="GO" id="GO:0009279">
    <property type="term" value="C:cell outer membrane"/>
    <property type="evidence" value="ECO:0007669"/>
    <property type="project" value="UniProtKB-SubCell"/>
</dbReference>
<gene>
    <name evidence="9" type="ORF">ESB13_18355</name>
</gene>
<dbReference type="Pfam" id="PF13715">
    <property type="entry name" value="CarbopepD_reg_2"/>
    <property type="match status" value="1"/>
</dbReference>
<evidence type="ECO:0000259" key="8">
    <source>
        <dbReference type="Pfam" id="PF07715"/>
    </source>
</evidence>
<comment type="similarity">
    <text evidence="7">Belongs to the TonB-dependent receptor family.</text>
</comment>
<organism evidence="9 10">
    <name type="scientific">Filimonas effusa</name>
    <dbReference type="NCBI Taxonomy" id="2508721"/>
    <lineage>
        <taxon>Bacteria</taxon>
        <taxon>Pseudomonadati</taxon>
        <taxon>Bacteroidota</taxon>
        <taxon>Chitinophagia</taxon>
        <taxon>Chitinophagales</taxon>
        <taxon>Chitinophagaceae</taxon>
        <taxon>Filimonas</taxon>
    </lineage>
</organism>
<feature type="domain" description="TonB-dependent receptor plug" evidence="8">
    <location>
        <begin position="236"/>
        <end position="369"/>
    </location>
</feature>
<keyword evidence="6 7" id="KW-0998">Cell outer membrane</keyword>
<evidence type="ECO:0000256" key="1">
    <source>
        <dbReference type="ARBA" id="ARBA00004571"/>
    </source>
</evidence>
<dbReference type="InterPro" id="IPR023996">
    <property type="entry name" value="TonB-dep_OMP_SusC/RagA"/>
</dbReference>
<dbReference type="Gene3D" id="2.60.40.1120">
    <property type="entry name" value="Carboxypeptidase-like, regulatory domain"/>
    <property type="match status" value="1"/>
</dbReference>
<comment type="subcellular location">
    <subcellularLocation>
        <location evidence="1 7">Cell outer membrane</location>
        <topology evidence="1 7">Multi-pass membrane protein</topology>
    </subcellularLocation>
</comment>
<proteinExistence type="inferred from homology"/>
<evidence type="ECO:0000313" key="9">
    <source>
        <dbReference type="EMBL" id="RXK81755.1"/>
    </source>
</evidence>
<keyword evidence="4 7" id="KW-0812">Transmembrane</keyword>
<comment type="caution">
    <text evidence="9">The sequence shown here is derived from an EMBL/GenBank/DDBJ whole genome shotgun (WGS) entry which is preliminary data.</text>
</comment>
<evidence type="ECO:0000256" key="6">
    <source>
        <dbReference type="ARBA" id="ARBA00023237"/>
    </source>
</evidence>
<dbReference type="Gene3D" id="2.40.170.20">
    <property type="entry name" value="TonB-dependent receptor, beta-barrel domain"/>
    <property type="match status" value="1"/>
</dbReference>
<accession>A0A4Q1D1M2</accession>
<dbReference type="InterPro" id="IPR037066">
    <property type="entry name" value="Plug_dom_sf"/>
</dbReference>
<dbReference type="InterPro" id="IPR023997">
    <property type="entry name" value="TonB-dep_OMP_SusC/RagA_CS"/>
</dbReference>
<evidence type="ECO:0000256" key="4">
    <source>
        <dbReference type="ARBA" id="ARBA00022692"/>
    </source>
</evidence>
<keyword evidence="3 7" id="KW-1134">Transmembrane beta strand</keyword>
<dbReference type="InterPro" id="IPR008969">
    <property type="entry name" value="CarboxyPept-like_regulatory"/>
</dbReference>
<dbReference type="PROSITE" id="PS52016">
    <property type="entry name" value="TONB_DEPENDENT_REC_3"/>
    <property type="match status" value="1"/>
</dbReference>
<evidence type="ECO:0000256" key="7">
    <source>
        <dbReference type="PROSITE-ProRule" id="PRU01360"/>
    </source>
</evidence>
<keyword evidence="5 7" id="KW-0472">Membrane</keyword>
<name>A0A4Q1D1M2_9BACT</name>
<evidence type="ECO:0000313" key="10">
    <source>
        <dbReference type="Proteomes" id="UP000290545"/>
    </source>
</evidence>
<dbReference type="Gene3D" id="2.170.130.10">
    <property type="entry name" value="TonB-dependent receptor, plug domain"/>
    <property type="match status" value="1"/>
</dbReference>
<dbReference type="AlphaFoldDB" id="A0A4Q1D1M2"/>
<dbReference type="SUPFAM" id="SSF56935">
    <property type="entry name" value="Porins"/>
    <property type="match status" value="1"/>
</dbReference>
<dbReference type="SUPFAM" id="SSF49464">
    <property type="entry name" value="Carboxypeptidase regulatory domain-like"/>
    <property type="match status" value="1"/>
</dbReference>
<protein>
    <submittedName>
        <fullName evidence="9">SusC/RagA family TonB-linked outer membrane protein</fullName>
    </submittedName>
</protein>
<dbReference type="InterPro" id="IPR039426">
    <property type="entry name" value="TonB-dep_rcpt-like"/>
</dbReference>
<evidence type="ECO:0000256" key="5">
    <source>
        <dbReference type="ARBA" id="ARBA00023136"/>
    </source>
</evidence>
<sequence>MHLLSKLWTFLNVCDCTRKVRKTILIMRLTALFLLIGVLTVHARGNAQKVTIDEVNVPLQKVINIIKKQTGYGFNINLGNLDELPPVTVKVNGGSIKEALEQCLEDLPISYYIGDNYVVLGRKKVAPVKEEITNGFMPEVQEPISGYVYDSEGKPLAGAIVKVKNSTNVVANTGTNGKFELKLGKVGDVLVVSFVGFETQELIARTTAGNIVRLNNANGSLNDVQVIAYGITTRRLTTGNIGSVKADVIEKQPINNPLLALQGRVPGVSVVQNSGVPGGGITVRIQGRNSISSGNDPLYVVDGVPIASQLPAIGQDQSIFGTSGTVARNAQAASGNPLSFLNPSDIESIDVLKDADATAIYGSRAANGAILITTKSGKSGKASLDLNVQSGWSKNTGKLETLNTRQYLDMRYEAYKNDNIDWRAASVAADDLKVWDTTRYTNWQDELLRGTTAFSTASVSVAGGITGTTYLVSGTYAKEGVPFPGDFFNKRTSVHFNISSNSYNQRLRFKFSGNYMNNSSKLPVNDPTSVALFLEPVAPAPFNADGTLNWQPNAAGASTFSVNPYRGLVAGRDMSTHNLIGNIAINYKILTGLEIGTSLGYTRTQTDQLFRTPLSTIPPESRLATPNSANYSSRDLNSWIVEPQLSYKRVISRGRLDALIGATILESNTKVSTIVGQNYTSDALLANLASAATIGSWASNSTQYKYAAVFGRLNYNWQDQYIINITARKDGTSRFGSNNRLHTFGAIGGAWIFVKSGVEKNALSFLSFGKLKGSYGITGNDQIADFQYMSRYDRLTAQVPYQGIATLVPANLPNPNLKWESTRKLSVGVDLGFMNDRVLLNANYAKNTSENQLETYRVSSVTGFINYIANFPGTVRNTTWEFTLNLENIKNKHIDWSSDFNLTIPRNKLVAFPDLASSAYATTLEIGKSLGIQRLSSFIGVDPATGLYQFRKKHGGVTDKPVFTDDYNSFNLDPRWYGGVNNHLRVGSFSLDFFVQVVKQYGRNVFLGNGGGLATPGAFVLGLSNQPVSVLDRWQNVGDEVTVKKYSSIRGDVSTGLAYSSDAGYTDASFARLKNVSLSWSVPVNWLKASGFRQARFFVQAQNLITISGYKGLNPEVPSTVPLLPPMRVITLGGQIGF</sequence>
<dbReference type="Pfam" id="PF07715">
    <property type="entry name" value="Plug"/>
    <property type="match status" value="1"/>
</dbReference>
<dbReference type="Proteomes" id="UP000290545">
    <property type="component" value="Unassembled WGS sequence"/>
</dbReference>
<keyword evidence="10" id="KW-1185">Reference proteome</keyword>